<name>C4GLQ9_9NEIS</name>
<proteinExistence type="predicted"/>
<keyword evidence="2" id="KW-1185">Reference proteome</keyword>
<protein>
    <submittedName>
        <fullName evidence="1">Uncharacterized protein</fullName>
    </submittedName>
</protein>
<dbReference type="HOGENOM" id="CLU_3008271_0_0_4"/>
<sequence>MCRRHARGLRLRFCQPRAWQSHTPYINLIKHFVTIKRQPCPFVQIFDLVTKGYAAA</sequence>
<gene>
    <name evidence="1" type="ORF">GCWU000324_02630</name>
</gene>
<accession>C4GLQ9</accession>
<dbReference type="Proteomes" id="UP000003009">
    <property type="component" value="Unassembled WGS sequence"/>
</dbReference>
<evidence type="ECO:0000313" key="2">
    <source>
        <dbReference type="Proteomes" id="UP000003009"/>
    </source>
</evidence>
<dbReference type="EMBL" id="ACJW02000005">
    <property type="protein sequence ID" value="EEP67060.1"/>
    <property type="molecule type" value="Genomic_DNA"/>
</dbReference>
<organism evidence="1 2">
    <name type="scientific">Kingella oralis ATCC 51147</name>
    <dbReference type="NCBI Taxonomy" id="629741"/>
    <lineage>
        <taxon>Bacteria</taxon>
        <taxon>Pseudomonadati</taxon>
        <taxon>Pseudomonadota</taxon>
        <taxon>Betaproteobacteria</taxon>
        <taxon>Neisseriales</taxon>
        <taxon>Neisseriaceae</taxon>
        <taxon>Kingella</taxon>
    </lineage>
</organism>
<dbReference type="STRING" id="629741.GCWU000324_02630"/>
<evidence type="ECO:0000313" key="1">
    <source>
        <dbReference type="EMBL" id="EEP67060.1"/>
    </source>
</evidence>
<dbReference type="AlphaFoldDB" id="C4GLQ9"/>
<reference evidence="1" key="1">
    <citation type="submission" date="2009-04" db="EMBL/GenBank/DDBJ databases">
        <authorList>
            <person name="Weinstock G."/>
            <person name="Sodergren E."/>
            <person name="Clifton S."/>
            <person name="Fulton L."/>
            <person name="Fulton B."/>
            <person name="Courtney L."/>
            <person name="Fronick C."/>
            <person name="Harrison M."/>
            <person name="Strong C."/>
            <person name="Farmer C."/>
            <person name="Delahaunty K."/>
            <person name="Markovic C."/>
            <person name="Hall O."/>
            <person name="Minx P."/>
            <person name="Tomlinson C."/>
            <person name="Mitreva M."/>
            <person name="Nelson J."/>
            <person name="Hou S."/>
            <person name="Wollam A."/>
            <person name="Pepin K.H."/>
            <person name="Johnson M."/>
            <person name="Bhonagiri V."/>
            <person name="Nash W.E."/>
            <person name="Warren W."/>
            <person name="Chinwalla A."/>
            <person name="Mardis E.R."/>
            <person name="Wilson R.K."/>
        </authorList>
    </citation>
    <scope>NUCLEOTIDE SEQUENCE [LARGE SCALE GENOMIC DNA]</scope>
    <source>
        <strain evidence="1">ATCC 51147</strain>
    </source>
</reference>
<comment type="caution">
    <text evidence="1">The sequence shown here is derived from an EMBL/GenBank/DDBJ whole genome shotgun (WGS) entry which is preliminary data.</text>
</comment>